<feature type="chain" id="PRO_5027557683" evidence="2">
    <location>
        <begin position="19"/>
        <end position="201"/>
    </location>
</feature>
<dbReference type="InterPro" id="IPR004564">
    <property type="entry name" value="OM_lipoprot_carrier_LolA-like"/>
</dbReference>
<dbReference type="Pfam" id="PF03548">
    <property type="entry name" value="LolA"/>
    <property type="match status" value="1"/>
</dbReference>
<protein>
    <submittedName>
        <fullName evidence="3">Outer membrane lipoprotein carrier protein LolA</fullName>
    </submittedName>
</protein>
<dbReference type="PANTHER" id="PTHR35869:SF1">
    <property type="entry name" value="OUTER-MEMBRANE LIPOPROTEIN CARRIER PROTEIN"/>
    <property type="match status" value="1"/>
</dbReference>
<proteinExistence type="predicted"/>
<dbReference type="InterPro" id="IPR029046">
    <property type="entry name" value="LolA/LolB/LppX"/>
</dbReference>
<evidence type="ECO:0000256" key="1">
    <source>
        <dbReference type="ARBA" id="ARBA00022729"/>
    </source>
</evidence>
<feature type="signal peptide" evidence="2">
    <location>
        <begin position="1"/>
        <end position="18"/>
    </location>
</feature>
<evidence type="ECO:0000256" key="2">
    <source>
        <dbReference type="SAM" id="SignalP"/>
    </source>
</evidence>
<accession>A0A7C2V6C0</accession>
<evidence type="ECO:0000313" key="3">
    <source>
        <dbReference type="EMBL" id="HEW46782.1"/>
    </source>
</evidence>
<dbReference type="CDD" id="cd16325">
    <property type="entry name" value="LolA"/>
    <property type="match status" value="1"/>
</dbReference>
<dbReference type="Gene3D" id="2.50.20.10">
    <property type="entry name" value="Lipoprotein localisation LolA/LolB/LppX"/>
    <property type="match status" value="1"/>
</dbReference>
<organism evidence="3">
    <name type="scientific">Hydrogenobacter sp</name>
    <dbReference type="NCBI Taxonomy" id="2152829"/>
    <lineage>
        <taxon>Bacteria</taxon>
        <taxon>Pseudomonadati</taxon>
        <taxon>Aquificota</taxon>
        <taxon>Aquificia</taxon>
        <taxon>Aquificales</taxon>
        <taxon>Aquificaceae</taxon>
        <taxon>Hydrogenobacter</taxon>
    </lineage>
</organism>
<comment type="caution">
    <text evidence="3">The sequence shown here is derived from an EMBL/GenBank/DDBJ whole genome shotgun (WGS) entry which is preliminary data.</text>
</comment>
<sequence length="201" mass="23161">MKTLILFLFLICFSFSQSFEEFEKRLDSIKSIKVAFVQKVQYPWQSKADVSKGIFYAQRGGRFRIEYQHPEKTLIVSDSIKILVYSPKDKTAFVDNLDRNNSPVIEALFLVSRPIAEVFQLLGEVEKAEGKVFILKPKVKDEYFSKVFVEVSQRGDIKSIKVEEKEGISTTVEFVRVSFNFTPSEDLFRVKVPEGTKVLKP</sequence>
<dbReference type="SUPFAM" id="SSF89392">
    <property type="entry name" value="Prokaryotic lipoproteins and lipoprotein localization factors"/>
    <property type="match status" value="1"/>
</dbReference>
<dbReference type="AlphaFoldDB" id="A0A7C2V6C0"/>
<gene>
    <name evidence="3" type="ORF">ENO47_09035</name>
</gene>
<dbReference type="EMBL" id="DSFP01000076">
    <property type="protein sequence ID" value="HEW46782.1"/>
    <property type="molecule type" value="Genomic_DNA"/>
</dbReference>
<keyword evidence="3" id="KW-0449">Lipoprotein</keyword>
<dbReference type="PANTHER" id="PTHR35869">
    <property type="entry name" value="OUTER-MEMBRANE LIPOPROTEIN CARRIER PROTEIN"/>
    <property type="match status" value="1"/>
</dbReference>
<name>A0A7C2V6C0_9AQUI</name>
<reference evidence="3" key="1">
    <citation type="journal article" date="2020" name="mSystems">
        <title>Genome- and Community-Level Interaction Insights into Carbon Utilization and Element Cycling Functions of Hydrothermarchaeota in Hydrothermal Sediment.</title>
        <authorList>
            <person name="Zhou Z."/>
            <person name="Liu Y."/>
            <person name="Xu W."/>
            <person name="Pan J."/>
            <person name="Luo Z.H."/>
            <person name="Li M."/>
        </authorList>
    </citation>
    <scope>NUCLEOTIDE SEQUENCE [LARGE SCALE GENOMIC DNA]</scope>
    <source>
        <strain evidence="3">SpSt-132</strain>
    </source>
</reference>
<keyword evidence="1 2" id="KW-0732">Signal</keyword>